<feature type="domain" description="Fibronectin type-III" evidence="8">
    <location>
        <begin position="421"/>
        <end position="513"/>
    </location>
</feature>
<dbReference type="Pfam" id="PF00041">
    <property type="entry name" value="fn3"/>
    <property type="match status" value="2"/>
</dbReference>
<dbReference type="SUPFAM" id="SSF49265">
    <property type="entry name" value="Fibronectin type III"/>
    <property type="match status" value="1"/>
</dbReference>
<dbReference type="InterPro" id="IPR003961">
    <property type="entry name" value="FN3_dom"/>
</dbReference>
<dbReference type="Gene3D" id="2.60.40.10">
    <property type="entry name" value="Immunoglobulins"/>
    <property type="match status" value="2"/>
</dbReference>
<dbReference type="EMBL" id="SMLD01000021">
    <property type="protein sequence ID" value="TDE56285.1"/>
    <property type="molecule type" value="Genomic_DNA"/>
</dbReference>
<dbReference type="RefSeq" id="WP_132630147.1">
    <property type="nucleotide sequence ID" value="NZ_SMLD01000021.1"/>
</dbReference>
<dbReference type="PANTHER" id="PTHR43037">
    <property type="entry name" value="UNNAMED PRODUCT-RELATED"/>
    <property type="match status" value="1"/>
</dbReference>
<protein>
    <submittedName>
        <fullName evidence="10">PHB depolymerase family esterase</fullName>
    </submittedName>
</protein>
<feature type="region of interest" description="Disordered" evidence="6">
    <location>
        <begin position="409"/>
        <end position="431"/>
    </location>
</feature>
<dbReference type="GO" id="GO:0000272">
    <property type="term" value="P:polysaccharide catabolic process"/>
    <property type="evidence" value="ECO:0007669"/>
    <property type="project" value="UniProtKB-KW"/>
</dbReference>
<dbReference type="InterPro" id="IPR029058">
    <property type="entry name" value="AB_hydrolase_fold"/>
</dbReference>
<feature type="chain" id="PRO_5020392332" evidence="7">
    <location>
        <begin position="31"/>
        <end position="617"/>
    </location>
</feature>
<dbReference type="InterPro" id="IPR012291">
    <property type="entry name" value="CBM2_carb-bd_dom_sf"/>
</dbReference>
<dbReference type="SUPFAM" id="SSF53474">
    <property type="entry name" value="alpha/beta-Hydrolases"/>
    <property type="match status" value="2"/>
</dbReference>
<dbReference type="PROSITE" id="PS50853">
    <property type="entry name" value="FN3"/>
    <property type="match status" value="2"/>
</dbReference>
<feature type="domain" description="CBM2" evidence="9">
    <location>
        <begin position="511"/>
        <end position="617"/>
    </location>
</feature>
<evidence type="ECO:0000256" key="3">
    <source>
        <dbReference type="ARBA" id="ARBA00023277"/>
    </source>
</evidence>
<dbReference type="Gene3D" id="3.40.50.1820">
    <property type="entry name" value="alpha/beta hydrolase"/>
    <property type="match status" value="1"/>
</dbReference>
<dbReference type="InterPro" id="IPR013783">
    <property type="entry name" value="Ig-like_fold"/>
</dbReference>
<accession>A0A4R5FSK7</accession>
<gene>
    <name evidence="10" type="ORF">E1295_11000</name>
</gene>
<dbReference type="InterPro" id="IPR008965">
    <property type="entry name" value="CBM2/CBM3_carb-bd_dom_sf"/>
</dbReference>
<evidence type="ECO:0000256" key="6">
    <source>
        <dbReference type="SAM" id="MobiDB-lite"/>
    </source>
</evidence>
<evidence type="ECO:0000256" key="5">
    <source>
        <dbReference type="ARBA" id="ARBA00023326"/>
    </source>
</evidence>
<keyword evidence="5" id="KW-0624">Polysaccharide degradation</keyword>
<dbReference type="PROSITE" id="PS51173">
    <property type="entry name" value="CBM2"/>
    <property type="match status" value="1"/>
</dbReference>
<keyword evidence="4" id="KW-0326">Glycosidase</keyword>
<feature type="domain" description="Fibronectin type-III" evidence="8">
    <location>
        <begin position="321"/>
        <end position="412"/>
    </location>
</feature>
<evidence type="ECO:0000259" key="9">
    <source>
        <dbReference type="PROSITE" id="PS51173"/>
    </source>
</evidence>
<keyword evidence="2" id="KW-0378">Hydrolase</keyword>
<dbReference type="Proteomes" id="UP000295136">
    <property type="component" value="Unassembled WGS sequence"/>
</dbReference>
<dbReference type="Gene3D" id="2.60.40.290">
    <property type="match status" value="1"/>
</dbReference>
<dbReference type="InterPro" id="IPR010126">
    <property type="entry name" value="Esterase_phb"/>
</dbReference>
<sequence length="617" mass="63242">MTRLTTVLAGACATALVAVMTVVLGSPAVAATLVEVTAFGSNPGNMRMHVYVPDSHPSSPAIVVAMHGCGGSGPGFHQSSEFASLADRYGFIVIYPTATQSAGFGNCFDTWSDAAKRRGGGSDPVSLLSMIDHVERTYQGDPDRVYATGSSSGGMMTQHMLAVHPDVFKAGASFMGVPFDCFAGASDYPPGSSRCTGGSMDRTPQQWGDAVRQVYPEFSGTRPRMQLWHGTSDTLVPYSLLRESTDQWTDVFGLSQTPTGTDTPQANWNRSRYADRSGTVQVEAYSIQGAGHALPQGGMALYAIQFFGLTTSQNDTTPPTTPGTPVASGVTATSATLTWTASTDQGGSGLAGYTVYREQGTTDPQLGQSTTTSITLTGLSAGTQYQVYVRARDGAGNLSGSSAPVTFTTTSTGGDTTPPTAPAGLTASGTTATGTSLTWTASTDDTGVTGYDILRAPGASGGTFTQAGTSATTSFTDTGLTANTTYRYQVRARDAAGNVSPVSGTVQITTQGGTTGGCSATAAVQSQWGNGYVIQPLTVTNTGTATITSWTVTFTLPAGHTLTGSWNGTVTTSGRTVTVKSVGHNGTLAPGASTTSFGFQASRPGGDTALPSGYTCA</sequence>
<comment type="caution">
    <text evidence="10">The sequence shown here is derived from an EMBL/GenBank/DDBJ whole genome shotgun (WGS) entry which is preliminary data.</text>
</comment>
<evidence type="ECO:0000313" key="11">
    <source>
        <dbReference type="Proteomes" id="UP000295136"/>
    </source>
</evidence>
<organism evidence="10 11">
    <name type="scientific">Nonomuraea mesophila</name>
    <dbReference type="NCBI Taxonomy" id="2530382"/>
    <lineage>
        <taxon>Bacteria</taxon>
        <taxon>Bacillati</taxon>
        <taxon>Actinomycetota</taxon>
        <taxon>Actinomycetes</taxon>
        <taxon>Streptosporangiales</taxon>
        <taxon>Streptosporangiaceae</taxon>
        <taxon>Nonomuraea</taxon>
    </lineage>
</organism>
<name>A0A4R5FSK7_9ACTN</name>
<dbReference type="InterPro" id="IPR001919">
    <property type="entry name" value="CBD2"/>
</dbReference>
<evidence type="ECO:0000313" key="10">
    <source>
        <dbReference type="EMBL" id="TDE56285.1"/>
    </source>
</evidence>
<dbReference type="SMART" id="SM00637">
    <property type="entry name" value="CBD_II"/>
    <property type="match status" value="1"/>
</dbReference>
<dbReference type="GO" id="GO:0005576">
    <property type="term" value="C:extracellular region"/>
    <property type="evidence" value="ECO:0007669"/>
    <property type="project" value="InterPro"/>
</dbReference>
<dbReference type="CDD" id="cd00063">
    <property type="entry name" value="FN3"/>
    <property type="match status" value="2"/>
</dbReference>
<dbReference type="GO" id="GO:0004553">
    <property type="term" value="F:hydrolase activity, hydrolyzing O-glycosyl compounds"/>
    <property type="evidence" value="ECO:0007669"/>
    <property type="project" value="InterPro"/>
</dbReference>
<dbReference type="InterPro" id="IPR050955">
    <property type="entry name" value="Plant_Biomass_Hydrol_Est"/>
</dbReference>
<dbReference type="PANTHER" id="PTHR43037:SF5">
    <property type="entry name" value="FERULOYL ESTERASE"/>
    <property type="match status" value="1"/>
</dbReference>
<reference evidence="10 11" key="1">
    <citation type="submission" date="2019-03" db="EMBL/GenBank/DDBJ databases">
        <title>Draft genome sequences of novel Actinobacteria.</title>
        <authorList>
            <person name="Sahin N."/>
            <person name="Ay H."/>
            <person name="Saygin H."/>
        </authorList>
    </citation>
    <scope>NUCLEOTIDE SEQUENCE [LARGE SCALE GENOMIC DNA]</scope>
    <source>
        <strain evidence="10 11">6K102</strain>
    </source>
</reference>
<dbReference type="InterPro" id="IPR036116">
    <property type="entry name" value="FN3_sf"/>
</dbReference>
<evidence type="ECO:0000256" key="1">
    <source>
        <dbReference type="ARBA" id="ARBA00022729"/>
    </source>
</evidence>
<evidence type="ECO:0000256" key="2">
    <source>
        <dbReference type="ARBA" id="ARBA00022801"/>
    </source>
</evidence>
<keyword evidence="1 7" id="KW-0732">Signal</keyword>
<proteinExistence type="predicted"/>
<dbReference type="NCBIfam" id="TIGR01840">
    <property type="entry name" value="esterase_phb"/>
    <property type="match status" value="1"/>
</dbReference>
<dbReference type="Pfam" id="PF10503">
    <property type="entry name" value="Esterase_PHB"/>
    <property type="match status" value="1"/>
</dbReference>
<evidence type="ECO:0000259" key="8">
    <source>
        <dbReference type="PROSITE" id="PS50853"/>
    </source>
</evidence>
<dbReference type="Pfam" id="PF00553">
    <property type="entry name" value="CBM_2"/>
    <property type="match status" value="1"/>
</dbReference>
<dbReference type="GO" id="GO:0030247">
    <property type="term" value="F:polysaccharide binding"/>
    <property type="evidence" value="ECO:0007669"/>
    <property type="project" value="UniProtKB-UniRule"/>
</dbReference>
<dbReference type="SUPFAM" id="SSF49384">
    <property type="entry name" value="Carbohydrate-binding domain"/>
    <property type="match status" value="1"/>
</dbReference>
<evidence type="ECO:0000256" key="4">
    <source>
        <dbReference type="ARBA" id="ARBA00023295"/>
    </source>
</evidence>
<feature type="signal peptide" evidence="7">
    <location>
        <begin position="1"/>
        <end position="30"/>
    </location>
</feature>
<evidence type="ECO:0000256" key="7">
    <source>
        <dbReference type="SAM" id="SignalP"/>
    </source>
</evidence>
<keyword evidence="3" id="KW-0119">Carbohydrate metabolism</keyword>
<dbReference type="AlphaFoldDB" id="A0A4R5FSK7"/>
<keyword evidence="11" id="KW-1185">Reference proteome</keyword>
<dbReference type="SMART" id="SM00060">
    <property type="entry name" value="FN3"/>
    <property type="match status" value="2"/>
</dbReference>